<keyword evidence="1" id="KW-1133">Transmembrane helix</keyword>
<sequence>MKNLERNCKIISEILTFIMFEIVWVSIFERAIDLAGFSKYVPDFIPALLASFIFFKKIRALFAQAVKISYLYYALDRHIKCTKI</sequence>
<accession>A0A242U644</accession>
<reference evidence="2 3" key="1">
    <citation type="submission" date="2017-05" db="EMBL/GenBank/DDBJ databases">
        <authorList>
            <person name="Song R."/>
            <person name="Chenine A.L."/>
            <person name="Ruprecht R.M."/>
        </authorList>
    </citation>
    <scope>NUCLEOTIDE SEQUENCE [LARGE SCALE GENOMIC DNA]</scope>
    <source>
        <strain evidence="2 3">ARLG1955</strain>
    </source>
</reference>
<name>A0A242U644_ACIPI</name>
<dbReference type="EMBL" id="NGIR01000023">
    <property type="protein sequence ID" value="OTU28432.1"/>
    <property type="molecule type" value="Genomic_DNA"/>
</dbReference>
<feature type="transmembrane region" description="Helical" evidence="1">
    <location>
        <begin position="44"/>
        <end position="62"/>
    </location>
</feature>
<dbReference type="AlphaFoldDB" id="A0A242U644"/>
<dbReference type="Proteomes" id="UP000195162">
    <property type="component" value="Unassembled WGS sequence"/>
</dbReference>
<evidence type="ECO:0000313" key="2">
    <source>
        <dbReference type="EMBL" id="OTU28432.1"/>
    </source>
</evidence>
<organism evidence="2 3">
    <name type="scientific">Acinetobacter pittii</name>
    <name type="common">Acinetobacter genomosp. 3</name>
    <dbReference type="NCBI Taxonomy" id="48296"/>
    <lineage>
        <taxon>Bacteria</taxon>
        <taxon>Pseudomonadati</taxon>
        <taxon>Pseudomonadota</taxon>
        <taxon>Gammaproteobacteria</taxon>
        <taxon>Moraxellales</taxon>
        <taxon>Moraxellaceae</taxon>
        <taxon>Acinetobacter</taxon>
        <taxon>Acinetobacter calcoaceticus/baumannii complex</taxon>
    </lineage>
</organism>
<protein>
    <submittedName>
        <fullName evidence="2">Uncharacterized protein</fullName>
    </submittedName>
</protein>
<feature type="transmembrane region" description="Helical" evidence="1">
    <location>
        <begin position="12"/>
        <end position="32"/>
    </location>
</feature>
<proteinExistence type="predicted"/>
<gene>
    <name evidence="2" type="ORF">CAT59_07710</name>
</gene>
<keyword evidence="1" id="KW-0812">Transmembrane</keyword>
<comment type="caution">
    <text evidence="2">The sequence shown here is derived from an EMBL/GenBank/DDBJ whole genome shotgun (WGS) entry which is preliminary data.</text>
</comment>
<keyword evidence="1" id="KW-0472">Membrane</keyword>
<dbReference type="RefSeq" id="WP_050679117.1">
    <property type="nucleotide sequence ID" value="NZ_JADVOL010000002.1"/>
</dbReference>
<evidence type="ECO:0000313" key="3">
    <source>
        <dbReference type="Proteomes" id="UP000195162"/>
    </source>
</evidence>
<evidence type="ECO:0000256" key="1">
    <source>
        <dbReference type="SAM" id="Phobius"/>
    </source>
</evidence>